<evidence type="ECO:0000256" key="2">
    <source>
        <dbReference type="SAM" id="Phobius"/>
    </source>
</evidence>
<sequence>MLETAQSLQDSPGSSDNSSPENPDQPAVAAVNSGPSKPGTSLPISQTFMGLGGWNVYFLAKFFLYWKEYIGFHPLENLAFAAFLLIPAKSTTSGILRQMVALPTGIALLYYDSWLPPVERLLNQASNVQGFSLTYLAELSGRFIDVRIIAILVLIWATYRILSHYLHIGTLVITTMIIMLAWNQQEQKNVPLLPTATAFAMNASNDTSTPESISADSSSPLDAK</sequence>
<keyword evidence="2" id="KW-1133">Transmembrane helix</keyword>
<name>A0A831NXW1_9GAMM</name>
<evidence type="ECO:0000256" key="1">
    <source>
        <dbReference type="SAM" id="MobiDB-lite"/>
    </source>
</evidence>
<keyword evidence="2" id="KW-0472">Membrane</keyword>
<dbReference type="InterPro" id="IPR017744">
    <property type="entry name" value="BcsG"/>
</dbReference>
<reference evidence="3" key="1">
    <citation type="journal article" date="2020" name="mSystems">
        <title>Genome- and Community-Level Interaction Insights into Carbon Utilization and Element Cycling Functions of Hydrothermarchaeota in Hydrothermal Sediment.</title>
        <authorList>
            <person name="Zhou Z."/>
            <person name="Liu Y."/>
            <person name="Xu W."/>
            <person name="Pan J."/>
            <person name="Luo Z.H."/>
            <person name="Li M."/>
        </authorList>
    </citation>
    <scope>NUCLEOTIDE SEQUENCE [LARGE SCALE GENOMIC DNA]</scope>
    <source>
        <strain evidence="3">HyVt-26</strain>
    </source>
</reference>
<feature type="compositionally biased region" description="Polar residues" evidence="1">
    <location>
        <begin position="1"/>
        <end position="22"/>
    </location>
</feature>
<evidence type="ECO:0000313" key="3">
    <source>
        <dbReference type="EMBL" id="HDK37766.1"/>
    </source>
</evidence>
<feature type="non-terminal residue" evidence="3">
    <location>
        <position position="224"/>
    </location>
</feature>
<proteinExistence type="predicted"/>
<feature type="region of interest" description="Disordered" evidence="1">
    <location>
        <begin position="203"/>
        <end position="224"/>
    </location>
</feature>
<feature type="region of interest" description="Disordered" evidence="1">
    <location>
        <begin position="1"/>
        <end position="37"/>
    </location>
</feature>
<accession>A0A831NXW1</accession>
<dbReference type="Proteomes" id="UP000885822">
    <property type="component" value="Unassembled WGS sequence"/>
</dbReference>
<dbReference type="AlphaFoldDB" id="A0A831NXW1"/>
<keyword evidence="2" id="KW-0812">Transmembrane</keyword>
<dbReference type="EMBL" id="DRCV01000088">
    <property type="protein sequence ID" value="HDK37766.1"/>
    <property type="molecule type" value="Genomic_DNA"/>
</dbReference>
<gene>
    <name evidence="3" type="primary">bcsG</name>
    <name evidence="3" type="ORF">ENG92_01955</name>
</gene>
<organism evidence="3">
    <name type="scientific">Thiolapillus brandeum</name>
    <dbReference type="NCBI Taxonomy" id="1076588"/>
    <lineage>
        <taxon>Bacteria</taxon>
        <taxon>Pseudomonadati</taxon>
        <taxon>Pseudomonadota</taxon>
        <taxon>Gammaproteobacteria</taxon>
        <taxon>Chromatiales</taxon>
        <taxon>Sedimenticolaceae</taxon>
        <taxon>Thiolapillus</taxon>
    </lineage>
</organism>
<comment type="caution">
    <text evidence="3">The sequence shown here is derived from an EMBL/GenBank/DDBJ whole genome shotgun (WGS) entry which is preliminary data.</text>
</comment>
<dbReference type="Pfam" id="PF11658">
    <property type="entry name" value="CBP_BcsG"/>
    <property type="match status" value="1"/>
</dbReference>
<feature type="transmembrane region" description="Helical" evidence="2">
    <location>
        <begin position="165"/>
        <end position="182"/>
    </location>
</feature>
<protein>
    <submittedName>
        <fullName evidence="3">Cellulose biosynthesis protein BcsG</fullName>
    </submittedName>
</protein>